<sequence>MSSKTLPKVDAVVIGRNEGERLLTCLRSLQDAVDQLVYVDSGSTDGSVDAARALGAEVVELDMSRPFTAARARNAGLAQLTGDGLVQFVDGDCEVVPGWITVARQFLVANPEVAVVCGRRRERAPEASLYNRFCDAEWDTPVGEAKACGGDALMRLAALRQVGGYRDDLIAGEEPEMCVRLRAGGWRIWRIDEEMTLHDAQMFKFRQWWKRTRRAGHAFAEGAALHGSTPERHWVKETRRALIWGAGLPIAIFLAAVIWPPALLGFATYLLQFARLARKMPIPEAAFSLLGKFAEAQGALEFYKNRLTGQRREILEYK</sequence>
<reference evidence="3 4" key="1">
    <citation type="submission" date="2019-10" db="EMBL/GenBank/DDBJ databases">
        <title>Epibacterium sp. nov., isolated from seawater.</title>
        <authorList>
            <person name="Zhang X."/>
            <person name="Li N."/>
        </authorList>
    </citation>
    <scope>NUCLEOTIDE SEQUENCE [LARGE SCALE GENOMIC DNA]</scope>
    <source>
        <strain evidence="3 4">SM1979</strain>
    </source>
</reference>
<evidence type="ECO:0000313" key="4">
    <source>
        <dbReference type="Proteomes" id="UP000444174"/>
    </source>
</evidence>
<name>A0A843YHH8_9RHOB</name>
<keyword evidence="3" id="KW-0808">Transferase</keyword>
<evidence type="ECO:0000256" key="1">
    <source>
        <dbReference type="SAM" id="Phobius"/>
    </source>
</evidence>
<dbReference type="CDD" id="cd00761">
    <property type="entry name" value="Glyco_tranf_GTA_type"/>
    <property type="match status" value="1"/>
</dbReference>
<dbReference type="InterPro" id="IPR029044">
    <property type="entry name" value="Nucleotide-diphossugar_trans"/>
</dbReference>
<evidence type="ECO:0000313" key="3">
    <source>
        <dbReference type="EMBL" id="MQQ09278.1"/>
    </source>
</evidence>
<feature type="transmembrane region" description="Helical" evidence="1">
    <location>
        <begin position="242"/>
        <end position="271"/>
    </location>
</feature>
<gene>
    <name evidence="3" type="ORF">GFB49_12495</name>
</gene>
<feature type="domain" description="Glycosyltransferase 2-like" evidence="2">
    <location>
        <begin position="12"/>
        <end position="123"/>
    </location>
</feature>
<protein>
    <submittedName>
        <fullName evidence="3">Glycosyltransferase</fullName>
    </submittedName>
</protein>
<accession>A0A843YHH8</accession>
<keyword evidence="4" id="KW-1185">Reference proteome</keyword>
<dbReference type="Proteomes" id="UP000444174">
    <property type="component" value="Unassembled WGS sequence"/>
</dbReference>
<keyword evidence="1" id="KW-0472">Membrane</keyword>
<dbReference type="Gene3D" id="3.90.550.10">
    <property type="entry name" value="Spore Coat Polysaccharide Biosynthesis Protein SpsA, Chain A"/>
    <property type="match status" value="1"/>
</dbReference>
<comment type="caution">
    <text evidence="3">The sequence shown here is derived from an EMBL/GenBank/DDBJ whole genome shotgun (WGS) entry which is preliminary data.</text>
</comment>
<dbReference type="PANTHER" id="PTHR43646">
    <property type="entry name" value="GLYCOSYLTRANSFERASE"/>
    <property type="match status" value="1"/>
</dbReference>
<dbReference type="PANTHER" id="PTHR43646:SF6">
    <property type="entry name" value="PRE-MYCOFACTOCIN GLYCOSYLTRANSFERASE"/>
    <property type="match status" value="1"/>
</dbReference>
<keyword evidence="1" id="KW-1133">Transmembrane helix</keyword>
<dbReference type="GO" id="GO:0016740">
    <property type="term" value="F:transferase activity"/>
    <property type="evidence" value="ECO:0007669"/>
    <property type="project" value="UniProtKB-KW"/>
</dbReference>
<dbReference type="EMBL" id="WIBF01000007">
    <property type="protein sequence ID" value="MQQ09278.1"/>
    <property type="molecule type" value="Genomic_DNA"/>
</dbReference>
<organism evidence="3 4">
    <name type="scientific">Tritonibacter litoralis</name>
    <dbReference type="NCBI Taxonomy" id="2662264"/>
    <lineage>
        <taxon>Bacteria</taxon>
        <taxon>Pseudomonadati</taxon>
        <taxon>Pseudomonadota</taxon>
        <taxon>Alphaproteobacteria</taxon>
        <taxon>Rhodobacterales</taxon>
        <taxon>Paracoccaceae</taxon>
        <taxon>Tritonibacter</taxon>
    </lineage>
</organism>
<keyword evidence="1" id="KW-0812">Transmembrane</keyword>
<evidence type="ECO:0000259" key="2">
    <source>
        <dbReference type="Pfam" id="PF00535"/>
    </source>
</evidence>
<dbReference type="AlphaFoldDB" id="A0A843YHH8"/>
<dbReference type="Pfam" id="PF00535">
    <property type="entry name" value="Glycos_transf_2"/>
    <property type="match status" value="1"/>
</dbReference>
<dbReference type="RefSeq" id="WP_153216222.1">
    <property type="nucleotide sequence ID" value="NZ_WIBF01000007.1"/>
</dbReference>
<dbReference type="SUPFAM" id="SSF53448">
    <property type="entry name" value="Nucleotide-diphospho-sugar transferases"/>
    <property type="match status" value="1"/>
</dbReference>
<dbReference type="InterPro" id="IPR001173">
    <property type="entry name" value="Glyco_trans_2-like"/>
</dbReference>
<proteinExistence type="predicted"/>